<feature type="transmembrane region" description="Helical" evidence="6">
    <location>
        <begin position="6"/>
        <end position="25"/>
    </location>
</feature>
<dbReference type="OrthoDB" id="59470at2759"/>
<sequence>MPPYKRLFFVLAIITLSTTLFVLLFRRIDNDNFENVRDSSHNLYDLSNYMDNNRKIKEVPGPQKTGDSSESGKVDDLVMGINGESLMGKMVNETLRAQLGKSTWYFLHVMASRYPQDPTTTEQKRTQSFLQLLAYLYPCGDW</sequence>
<dbReference type="InterPro" id="IPR017905">
    <property type="entry name" value="ERV/ALR_sulphydryl_oxidase"/>
</dbReference>
<dbReference type="GO" id="GO:0016971">
    <property type="term" value="F:flavin-dependent sulfhydryl oxidase activity"/>
    <property type="evidence" value="ECO:0007669"/>
    <property type="project" value="InterPro"/>
</dbReference>
<dbReference type="GO" id="GO:0005739">
    <property type="term" value="C:mitochondrion"/>
    <property type="evidence" value="ECO:0007669"/>
    <property type="project" value="TreeGrafter"/>
</dbReference>
<keyword evidence="6" id="KW-0812">Transmembrane</keyword>
<comment type="cofactor">
    <cofactor evidence="1 6">
        <name>FAD</name>
        <dbReference type="ChEBI" id="CHEBI:57692"/>
    </cofactor>
</comment>
<evidence type="ECO:0000313" key="9">
    <source>
        <dbReference type="Proteomes" id="UP000188320"/>
    </source>
</evidence>
<reference evidence="9" key="1">
    <citation type="submission" date="2017-01" db="EMBL/GenBank/DDBJ databases">
        <authorList>
            <person name="Wang Y."/>
            <person name="White M."/>
            <person name="Kvist S."/>
            <person name="Moncalvo J.-M."/>
        </authorList>
    </citation>
    <scope>NUCLEOTIDE SEQUENCE [LARGE SCALE GENOMIC DNA]</scope>
    <source>
        <strain evidence="9">COL-18-3</strain>
    </source>
</reference>
<keyword evidence="6" id="KW-1133">Transmembrane helix</keyword>
<accession>A0A1R1PXD6</accession>
<dbReference type="EMBL" id="LSSK01000063">
    <property type="protein sequence ID" value="OMH85646.1"/>
    <property type="molecule type" value="Genomic_DNA"/>
</dbReference>
<dbReference type="SUPFAM" id="SSF69000">
    <property type="entry name" value="FAD-dependent thiol oxidase"/>
    <property type="match status" value="1"/>
</dbReference>
<comment type="caution">
    <text evidence="8">The sequence shown here is derived from an EMBL/GenBank/DDBJ whole genome shotgun (WGS) entry which is preliminary data.</text>
</comment>
<dbReference type="EC" id="1.8.3.2" evidence="6"/>
<evidence type="ECO:0000313" key="8">
    <source>
        <dbReference type="EMBL" id="OMH85646.1"/>
    </source>
</evidence>
<evidence type="ECO:0000256" key="1">
    <source>
        <dbReference type="ARBA" id="ARBA00001974"/>
    </source>
</evidence>
<protein>
    <recommendedName>
        <fullName evidence="6">Sulfhydryl oxidase</fullName>
        <ecNumber evidence="6">1.8.3.2</ecNumber>
    </recommendedName>
</protein>
<evidence type="ECO:0000259" key="7">
    <source>
        <dbReference type="PROSITE" id="PS51324"/>
    </source>
</evidence>
<dbReference type="Pfam" id="PF04777">
    <property type="entry name" value="Evr1_Alr"/>
    <property type="match status" value="1"/>
</dbReference>
<comment type="catalytic activity">
    <reaction evidence="6">
        <text>2 R'C(R)SH + O2 = R'C(R)S-S(R)CR' + H2O2</text>
        <dbReference type="Rhea" id="RHEA:17357"/>
        <dbReference type="ChEBI" id="CHEBI:15379"/>
        <dbReference type="ChEBI" id="CHEBI:16240"/>
        <dbReference type="ChEBI" id="CHEBI:16520"/>
        <dbReference type="ChEBI" id="CHEBI:17412"/>
        <dbReference type="EC" id="1.8.3.2"/>
    </reaction>
</comment>
<keyword evidence="3 6" id="KW-0274">FAD</keyword>
<keyword evidence="6" id="KW-0472">Membrane</keyword>
<dbReference type="PANTHER" id="PTHR12645">
    <property type="entry name" value="ALR/ERV"/>
    <property type="match status" value="1"/>
</dbReference>
<evidence type="ECO:0000256" key="5">
    <source>
        <dbReference type="ARBA" id="ARBA00023157"/>
    </source>
</evidence>
<evidence type="ECO:0000256" key="6">
    <source>
        <dbReference type="RuleBase" id="RU371123"/>
    </source>
</evidence>
<dbReference type="Gene3D" id="1.20.120.310">
    <property type="entry name" value="ERV/ALR sulfhydryl oxidase domain"/>
    <property type="match status" value="1"/>
</dbReference>
<name>A0A1R1PXD6_ZANCU</name>
<evidence type="ECO:0000256" key="2">
    <source>
        <dbReference type="ARBA" id="ARBA00022630"/>
    </source>
</evidence>
<proteinExistence type="predicted"/>
<evidence type="ECO:0000256" key="3">
    <source>
        <dbReference type="ARBA" id="ARBA00022827"/>
    </source>
</evidence>
<dbReference type="GO" id="GO:0050660">
    <property type="term" value="F:flavin adenine dinucleotide binding"/>
    <property type="evidence" value="ECO:0007669"/>
    <property type="project" value="TreeGrafter"/>
</dbReference>
<evidence type="ECO:0000256" key="4">
    <source>
        <dbReference type="ARBA" id="ARBA00023002"/>
    </source>
</evidence>
<keyword evidence="4 6" id="KW-0560">Oxidoreductase</keyword>
<dbReference type="Proteomes" id="UP000188320">
    <property type="component" value="Unassembled WGS sequence"/>
</dbReference>
<dbReference type="InterPro" id="IPR039799">
    <property type="entry name" value="ALR/ERV"/>
</dbReference>
<keyword evidence="2 6" id="KW-0285">Flavoprotein</keyword>
<dbReference type="PANTHER" id="PTHR12645:SF1">
    <property type="entry name" value="FAD-LINKED SULFHYDRYL OXIDASE ERV2"/>
    <property type="match status" value="1"/>
</dbReference>
<dbReference type="PROSITE" id="PS51324">
    <property type="entry name" value="ERV_ALR"/>
    <property type="match status" value="1"/>
</dbReference>
<feature type="domain" description="ERV/ALR sulfhydryl oxidase" evidence="7">
    <location>
        <begin position="92"/>
        <end position="142"/>
    </location>
</feature>
<dbReference type="AlphaFoldDB" id="A0A1R1PXD6"/>
<keyword evidence="9" id="KW-1185">Reference proteome</keyword>
<gene>
    <name evidence="8" type="ORF">AX774_g795</name>
</gene>
<keyword evidence="5" id="KW-1015">Disulfide bond</keyword>
<dbReference type="InterPro" id="IPR036774">
    <property type="entry name" value="ERV/ALR_sulphydryl_oxid_sf"/>
</dbReference>
<organism evidence="8 9">
    <name type="scientific">Zancudomyces culisetae</name>
    <name type="common">Gut fungus</name>
    <name type="synonym">Smittium culisetae</name>
    <dbReference type="NCBI Taxonomy" id="1213189"/>
    <lineage>
        <taxon>Eukaryota</taxon>
        <taxon>Fungi</taxon>
        <taxon>Fungi incertae sedis</taxon>
        <taxon>Zoopagomycota</taxon>
        <taxon>Kickxellomycotina</taxon>
        <taxon>Harpellomycetes</taxon>
        <taxon>Harpellales</taxon>
        <taxon>Legeriomycetaceae</taxon>
        <taxon>Zancudomyces</taxon>
    </lineage>
</organism>